<comment type="caution">
    <text evidence="9">The sequence shown here is derived from an EMBL/GenBank/DDBJ whole genome shotgun (WGS) entry which is preliminary data.</text>
</comment>
<dbReference type="InterPro" id="IPR003444">
    <property type="entry name" value="MraZ"/>
</dbReference>
<dbReference type="PANTHER" id="PTHR34701:SF1">
    <property type="entry name" value="TRANSCRIPTIONAL REGULATOR MRAZ"/>
    <property type="match status" value="1"/>
</dbReference>
<dbReference type="GO" id="GO:0005737">
    <property type="term" value="C:cytoplasm"/>
    <property type="evidence" value="ECO:0007669"/>
    <property type="project" value="UniProtKB-UniRule"/>
</dbReference>
<dbReference type="NCBIfam" id="TIGR00242">
    <property type="entry name" value="division/cell wall cluster transcriptional repressor MraZ"/>
    <property type="match status" value="1"/>
</dbReference>
<evidence type="ECO:0000313" key="10">
    <source>
        <dbReference type="Proteomes" id="UP000321513"/>
    </source>
</evidence>
<dbReference type="InterPro" id="IPR020603">
    <property type="entry name" value="MraZ_dom"/>
</dbReference>
<dbReference type="PROSITE" id="PS51740">
    <property type="entry name" value="SPOVT_ABRB"/>
    <property type="match status" value="2"/>
</dbReference>
<dbReference type="Proteomes" id="UP000321513">
    <property type="component" value="Unassembled WGS sequence"/>
</dbReference>
<dbReference type="InterPro" id="IPR035644">
    <property type="entry name" value="MraZ_C"/>
</dbReference>
<dbReference type="HAMAP" id="MF_01008">
    <property type="entry name" value="MraZ"/>
    <property type="match status" value="1"/>
</dbReference>
<dbReference type="Pfam" id="PF02381">
    <property type="entry name" value="MraZ"/>
    <property type="match status" value="2"/>
</dbReference>
<dbReference type="EMBL" id="BJYT01000010">
    <property type="protein sequence ID" value="GEO10284.1"/>
    <property type="molecule type" value="Genomic_DNA"/>
</dbReference>
<dbReference type="GO" id="GO:0000976">
    <property type="term" value="F:transcription cis-regulatory region binding"/>
    <property type="evidence" value="ECO:0007669"/>
    <property type="project" value="TreeGrafter"/>
</dbReference>
<evidence type="ECO:0000313" key="9">
    <source>
        <dbReference type="EMBL" id="GEO10284.1"/>
    </source>
</evidence>
<dbReference type="InterPro" id="IPR035642">
    <property type="entry name" value="MraZ_N"/>
</dbReference>
<keyword evidence="2 7" id="KW-0963">Cytoplasm</keyword>
<dbReference type="PANTHER" id="PTHR34701">
    <property type="entry name" value="TRANSCRIPTIONAL REGULATOR MRAZ"/>
    <property type="match status" value="1"/>
</dbReference>
<dbReference type="SUPFAM" id="SSF89447">
    <property type="entry name" value="AbrB/MazE/MraZ-like"/>
    <property type="match status" value="1"/>
</dbReference>
<dbReference type="GO" id="GO:0009295">
    <property type="term" value="C:nucleoid"/>
    <property type="evidence" value="ECO:0007669"/>
    <property type="project" value="UniProtKB-SubCell"/>
</dbReference>
<evidence type="ECO:0000256" key="1">
    <source>
        <dbReference type="ARBA" id="ARBA00013860"/>
    </source>
</evidence>
<comment type="subcellular location">
    <subcellularLocation>
        <location evidence="7">Cytoplasm</location>
        <location evidence="7">Nucleoid</location>
    </subcellularLocation>
</comment>
<keyword evidence="3" id="KW-0677">Repeat</keyword>
<accession>A0A512BEB2</accession>
<sequence>MVINGKADKIFQQMPTFLGEYEATVDTKGRFLLPGGFKKQLKEGENTFVLSRGIERCLTLYPMSSWQPIVEKINALNDFDPKVRAFRRQFLGGATEVELDAAGRMLLPPTLKEYADLSKDIILVAALDKIEIWDSPKYKKLFDDMAPEDFSKLAADVMADKPVINL</sequence>
<evidence type="ECO:0000259" key="8">
    <source>
        <dbReference type="PROSITE" id="PS51740"/>
    </source>
</evidence>
<dbReference type="CDD" id="cd16321">
    <property type="entry name" value="MraZ_C"/>
    <property type="match status" value="1"/>
</dbReference>
<evidence type="ECO:0000256" key="3">
    <source>
        <dbReference type="ARBA" id="ARBA00022737"/>
    </source>
</evidence>
<proteinExistence type="inferred from homology"/>
<evidence type="ECO:0000256" key="4">
    <source>
        <dbReference type="ARBA" id="ARBA00023015"/>
    </source>
</evidence>
<evidence type="ECO:0000256" key="5">
    <source>
        <dbReference type="ARBA" id="ARBA00023125"/>
    </source>
</evidence>
<dbReference type="CDD" id="cd16320">
    <property type="entry name" value="MraZ_N"/>
    <property type="match status" value="1"/>
</dbReference>
<organism evidence="9 10">
    <name type="scientific">Segetibacter aerophilus</name>
    <dbReference type="NCBI Taxonomy" id="670293"/>
    <lineage>
        <taxon>Bacteria</taxon>
        <taxon>Pseudomonadati</taxon>
        <taxon>Bacteroidota</taxon>
        <taxon>Chitinophagia</taxon>
        <taxon>Chitinophagales</taxon>
        <taxon>Chitinophagaceae</taxon>
        <taxon>Segetibacter</taxon>
    </lineage>
</organism>
<feature type="domain" description="SpoVT-AbrB" evidence="8">
    <location>
        <begin position="94"/>
        <end position="137"/>
    </location>
</feature>
<dbReference type="AlphaFoldDB" id="A0A512BEB2"/>
<protein>
    <recommendedName>
        <fullName evidence="1 7">Transcriptional regulator MraZ</fullName>
    </recommendedName>
</protein>
<dbReference type="Gene3D" id="3.40.1550.20">
    <property type="entry name" value="Transcriptional regulator MraZ domain"/>
    <property type="match status" value="1"/>
</dbReference>
<gene>
    <name evidence="7 9" type="primary">mraZ</name>
    <name evidence="9" type="ORF">SAE01_27800</name>
</gene>
<dbReference type="InterPro" id="IPR037914">
    <property type="entry name" value="SpoVT-AbrB_sf"/>
</dbReference>
<comment type="subunit">
    <text evidence="7">Forms oligomers.</text>
</comment>
<keyword evidence="5 7" id="KW-0238">DNA-binding</keyword>
<dbReference type="GO" id="GO:2000143">
    <property type="term" value="P:negative regulation of DNA-templated transcription initiation"/>
    <property type="evidence" value="ECO:0007669"/>
    <property type="project" value="TreeGrafter"/>
</dbReference>
<keyword evidence="10" id="KW-1185">Reference proteome</keyword>
<reference evidence="9 10" key="1">
    <citation type="submission" date="2019-07" db="EMBL/GenBank/DDBJ databases">
        <title>Whole genome shotgun sequence of Segetibacter aerophilus NBRC 106135.</title>
        <authorList>
            <person name="Hosoyama A."/>
            <person name="Uohara A."/>
            <person name="Ohji S."/>
            <person name="Ichikawa N."/>
        </authorList>
    </citation>
    <scope>NUCLEOTIDE SEQUENCE [LARGE SCALE GENOMIC DNA]</scope>
    <source>
        <strain evidence="9 10">NBRC 106135</strain>
    </source>
</reference>
<dbReference type="InterPro" id="IPR038619">
    <property type="entry name" value="MraZ_sf"/>
</dbReference>
<dbReference type="GO" id="GO:0003700">
    <property type="term" value="F:DNA-binding transcription factor activity"/>
    <property type="evidence" value="ECO:0007669"/>
    <property type="project" value="UniProtKB-UniRule"/>
</dbReference>
<name>A0A512BEB2_9BACT</name>
<evidence type="ECO:0000256" key="2">
    <source>
        <dbReference type="ARBA" id="ARBA00022490"/>
    </source>
</evidence>
<evidence type="ECO:0000256" key="6">
    <source>
        <dbReference type="ARBA" id="ARBA00023163"/>
    </source>
</evidence>
<evidence type="ECO:0000256" key="7">
    <source>
        <dbReference type="HAMAP-Rule" id="MF_01008"/>
    </source>
</evidence>
<comment type="similarity">
    <text evidence="7">Belongs to the MraZ family.</text>
</comment>
<keyword evidence="4 7" id="KW-0805">Transcription regulation</keyword>
<feature type="domain" description="SpoVT-AbrB" evidence="8">
    <location>
        <begin position="20"/>
        <end position="65"/>
    </location>
</feature>
<dbReference type="InterPro" id="IPR007159">
    <property type="entry name" value="SpoVT-AbrB_dom"/>
</dbReference>
<keyword evidence="6 7" id="KW-0804">Transcription</keyword>